<dbReference type="Pfam" id="PF04455">
    <property type="entry name" value="Saccharop_dh_N"/>
    <property type="match status" value="1"/>
</dbReference>
<comment type="cofactor">
    <cofactor evidence="1">
        <name>NAD(+)</name>
        <dbReference type="ChEBI" id="CHEBI:57540"/>
    </cofactor>
</comment>
<keyword evidence="10" id="KW-1185">Reference proteome</keyword>
<dbReference type="KEGG" id="uli:ETAA1_15620"/>
<dbReference type="GO" id="GO:0000166">
    <property type="term" value="F:nucleotide binding"/>
    <property type="evidence" value="ECO:0007669"/>
    <property type="project" value="UniProtKB-KW"/>
</dbReference>
<evidence type="ECO:0000256" key="2">
    <source>
        <dbReference type="ARBA" id="ARBA00022741"/>
    </source>
</evidence>
<dbReference type="GO" id="GO:0008473">
    <property type="term" value="F:ornithine cyclodeaminase activity"/>
    <property type="evidence" value="ECO:0007669"/>
    <property type="project" value="UniProtKB-EC"/>
</dbReference>
<keyword evidence="3" id="KW-0520">NAD</keyword>
<gene>
    <name evidence="9" type="ORF">ETAA1_15620</name>
</gene>
<evidence type="ECO:0000256" key="4">
    <source>
        <dbReference type="ARBA" id="ARBA00023239"/>
    </source>
</evidence>
<dbReference type="InterPro" id="IPR007545">
    <property type="entry name" value="LOR/SDH_bifunc_enz_cons_dom"/>
</dbReference>
<dbReference type="OrthoDB" id="5386290at2"/>
<feature type="domain" description="Arginine dihydrolase ArgZ/ArgE-like C-terminal first subdomain" evidence="8">
    <location>
        <begin position="106"/>
        <end position="183"/>
    </location>
</feature>
<dbReference type="Proteomes" id="UP000319576">
    <property type="component" value="Chromosome"/>
</dbReference>
<evidence type="ECO:0000313" key="9">
    <source>
        <dbReference type="EMBL" id="QDU19632.1"/>
    </source>
</evidence>
<dbReference type="AlphaFoldDB" id="A0A517XQ63"/>
<evidence type="ECO:0000313" key="10">
    <source>
        <dbReference type="Proteomes" id="UP000319576"/>
    </source>
</evidence>
<name>A0A517XQ63_9BACT</name>
<evidence type="ECO:0000259" key="7">
    <source>
        <dbReference type="Pfam" id="PF21570"/>
    </source>
</evidence>
<dbReference type="CDD" id="cd12144">
    <property type="entry name" value="SDH_N_domain"/>
    <property type="match status" value="1"/>
</dbReference>
<dbReference type="Gene3D" id="3.30.70.2690">
    <property type="entry name" value="LOR/SDH bifunctional enzyme, conserved domain"/>
    <property type="match status" value="1"/>
</dbReference>
<feature type="domain" description="Arginine dihydrolase ArgZ/ArgE-like C-terminal second subdomain" evidence="7">
    <location>
        <begin position="187"/>
        <end position="398"/>
    </location>
</feature>
<feature type="domain" description="LOR/SDH bifunctional enzyme conserved" evidence="6">
    <location>
        <begin position="7"/>
        <end position="104"/>
    </location>
</feature>
<organism evidence="9 10">
    <name type="scientific">Urbifossiella limnaea</name>
    <dbReference type="NCBI Taxonomy" id="2528023"/>
    <lineage>
        <taxon>Bacteria</taxon>
        <taxon>Pseudomonadati</taxon>
        <taxon>Planctomycetota</taxon>
        <taxon>Planctomycetia</taxon>
        <taxon>Gemmatales</taxon>
        <taxon>Gemmataceae</taxon>
        <taxon>Urbifossiella</taxon>
    </lineage>
</organism>
<dbReference type="EC" id="4.3.1.12" evidence="5"/>
<dbReference type="NCBIfam" id="TIGR00300">
    <property type="entry name" value="TIGR00300 family protein"/>
    <property type="match status" value="1"/>
</dbReference>
<dbReference type="InterPro" id="IPR048964">
    <property type="entry name" value="ArgZ/ArgE-like_C_1st"/>
</dbReference>
<evidence type="ECO:0000259" key="8">
    <source>
        <dbReference type="Pfam" id="PF21571"/>
    </source>
</evidence>
<proteinExistence type="predicted"/>
<dbReference type="Gene3D" id="3.40.50.10690">
    <property type="entry name" value="putative lor/sdh protein like domains"/>
    <property type="match status" value="1"/>
</dbReference>
<dbReference type="InterPro" id="IPR005239">
    <property type="entry name" value="ArgZ/ArgE-like"/>
</dbReference>
<dbReference type="Pfam" id="PF21571">
    <property type="entry name" value="ArgZ-like_C_1st"/>
    <property type="match status" value="1"/>
</dbReference>
<dbReference type="EMBL" id="CP036273">
    <property type="protein sequence ID" value="QDU19632.1"/>
    <property type="molecule type" value="Genomic_DNA"/>
</dbReference>
<dbReference type="RefSeq" id="WP_145235896.1">
    <property type="nucleotide sequence ID" value="NZ_CP036273.1"/>
</dbReference>
<accession>A0A517XQ63</accession>
<evidence type="ECO:0000256" key="5">
    <source>
        <dbReference type="ARBA" id="ARBA00066346"/>
    </source>
</evidence>
<protein>
    <recommendedName>
        <fullName evidence="5">ornithine cyclodeaminase</fullName>
        <ecNumber evidence="5">4.3.1.12</ecNumber>
    </recommendedName>
</protein>
<dbReference type="InterPro" id="IPR048963">
    <property type="entry name" value="ArgZ/ArgE-like_C_2nd"/>
</dbReference>
<evidence type="ECO:0000259" key="6">
    <source>
        <dbReference type="Pfam" id="PF04455"/>
    </source>
</evidence>
<sequence length="405" mass="42844">MTPRHVEHVELSGHILDSLLLPKVLDAVVTRGATYEVQEFRVGRTQGDASYARLEIRADSAEQLDAVLTEILSHGAAPVHPADCAAVGADLDGAFPDGFYCSTNFRTQVRLGGEWVDVAGQEMDCGVVLDPPRCVPMVGVKRGDRVVVGRAGIRVLPEEAAAKRHELFEFMTSAVSSEKPKGVSTREIAHAIRRTRAAGEQVLAVLGPAVVHTGGAALVAGMVREGFINVLFAGNALATHDIEQALYGTSLGVSLEKGIPTAEGHEHHLRTINTVRRHGSIRAAVEAGTLTSGIMYECVKGNVPFVLAGSIRDDGPLPDVVTDSLAAQDAMRALLPGVGFCLMVATTLHSIAVGNLLPAWVKVACVDISPATVTKLMDRGSTQTVGIVSDAEPFLRALDAELRHG</sequence>
<evidence type="ECO:0000256" key="3">
    <source>
        <dbReference type="ARBA" id="ARBA00023027"/>
    </source>
</evidence>
<dbReference type="InterPro" id="IPR043009">
    <property type="entry name" value="LOR/SDH_bifunc_enz_cons_dom_sf"/>
</dbReference>
<dbReference type="Pfam" id="PF21570">
    <property type="entry name" value="ArgZ-like_C_2nd"/>
    <property type="match status" value="1"/>
</dbReference>
<keyword evidence="2" id="KW-0547">Nucleotide-binding</keyword>
<keyword evidence="4" id="KW-0456">Lyase</keyword>
<evidence type="ECO:0000256" key="1">
    <source>
        <dbReference type="ARBA" id="ARBA00001911"/>
    </source>
</evidence>
<reference evidence="9 10" key="1">
    <citation type="submission" date="2019-02" db="EMBL/GenBank/DDBJ databases">
        <title>Deep-cultivation of Planctomycetes and their phenomic and genomic characterization uncovers novel biology.</title>
        <authorList>
            <person name="Wiegand S."/>
            <person name="Jogler M."/>
            <person name="Boedeker C."/>
            <person name="Pinto D."/>
            <person name="Vollmers J."/>
            <person name="Rivas-Marin E."/>
            <person name="Kohn T."/>
            <person name="Peeters S.H."/>
            <person name="Heuer A."/>
            <person name="Rast P."/>
            <person name="Oberbeckmann S."/>
            <person name="Bunk B."/>
            <person name="Jeske O."/>
            <person name="Meyerdierks A."/>
            <person name="Storesund J.E."/>
            <person name="Kallscheuer N."/>
            <person name="Luecker S."/>
            <person name="Lage O.M."/>
            <person name="Pohl T."/>
            <person name="Merkel B.J."/>
            <person name="Hornburger P."/>
            <person name="Mueller R.-W."/>
            <person name="Bruemmer F."/>
            <person name="Labrenz M."/>
            <person name="Spormann A.M."/>
            <person name="Op den Camp H."/>
            <person name="Overmann J."/>
            <person name="Amann R."/>
            <person name="Jetten M.S.M."/>
            <person name="Mascher T."/>
            <person name="Medema M.H."/>
            <person name="Devos D.P."/>
            <person name="Kaster A.-K."/>
            <person name="Ovreas L."/>
            <person name="Rohde M."/>
            <person name="Galperin M.Y."/>
            <person name="Jogler C."/>
        </authorList>
    </citation>
    <scope>NUCLEOTIDE SEQUENCE [LARGE SCALE GENOMIC DNA]</scope>
    <source>
        <strain evidence="9 10">ETA_A1</strain>
    </source>
</reference>